<protein>
    <submittedName>
        <fullName evidence="2">Uncharacterized protein</fullName>
    </submittedName>
</protein>
<organism evidence="2 3">
    <name type="scientific">Mytilus galloprovincialis</name>
    <name type="common">Mediterranean mussel</name>
    <dbReference type="NCBI Taxonomy" id="29158"/>
    <lineage>
        <taxon>Eukaryota</taxon>
        <taxon>Metazoa</taxon>
        <taxon>Spiralia</taxon>
        <taxon>Lophotrochozoa</taxon>
        <taxon>Mollusca</taxon>
        <taxon>Bivalvia</taxon>
        <taxon>Autobranchia</taxon>
        <taxon>Pteriomorphia</taxon>
        <taxon>Mytilida</taxon>
        <taxon>Mytiloidea</taxon>
        <taxon>Mytilidae</taxon>
        <taxon>Mytilinae</taxon>
        <taxon>Mytilus</taxon>
    </lineage>
</organism>
<proteinExistence type="predicted"/>
<feature type="region of interest" description="Disordered" evidence="1">
    <location>
        <begin position="9"/>
        <end position="28"/>
    </location>
</feature>
<reference evidence="2" key="1">
    <citation type="submission" date="2018-11" db="EMBL/GenBank/DDBJ databases">
        <authorList>
            <person name="Alioto T."/>
            <person name="Alioto T."/>
        </authorList>
    </citation>
    <scope>NUCLEOTIDE SEQUENCE</scope>
</reference>
<gene>
    <name evidence="2" type="ORF">MGAL_10B019959</name>
</gene>
<dbReference type="AlphaFoldDB" id="A0A8B6FXD3"/>
<dbReference type="Proteomes" id="UP000596742">
    <property type="component" value="Unassembled WGS sequence"/>
</dbReference>
<name>A0A8B6FXD3_MYTGA</name>
<evidence type="ECO:0000313" key="2">
    <source>
        <dbReference type="EMBL" id="VDI54407.1"/>
    </source>
</evidence>
<comment type="caution">
    <text evidence="2">The sequence shown here is derived from an EMBL/GenBank/DDBJ whole genome shotgun (WGS) entry which is preliminary data.</text>
</comment>
<evidence type="ECO:0000313" key="3">
    <source>
        <dbReference type="Proteomes" id="UP000596742"/>
    </source>
</evidence>
<evidence type="ECO:0000256" key="1">
    <source>
        <dbReference type="SAM" id="MobiDB-lite"/>
    </source>
</evidence>
<accession>A0A8B6FXD3</accession>
<sequence length="114" mass="12834">MATIFKTKQTIKTDRKSSEGRQVTNSKVQQPWHHVKTLKSDPFPLEIEFLSDLEARIIAKRIPFMKLMNLPRGKHKAVVGLVVNVLVDIVQTCASLSSEMGDMGFILLKSKGKK</sequence>
<keyword evidence="3" id="KW-1185">Reference proteome</keyword>
<dbReference type="EMBL" id="UYJE01007388">
    <property type="protein sequence ID" value="VDI54407.1"/>
    <property type="molecule type" value="Genomic_DNA"/>
</dbReference>